<feature type="transmembrane region" description="Helical" evidence="8">
    <location>
        <begin position="6"/>
        <end position="25"/>
    </location>
</feature>
<evidence type="ECO:0000256" key="4">
    <source>
        <dbReference type="ARBA" id="ARBA00022692"/>
    </source>
</evidence>
<evidence type="ECO:0000256" key="5">
    <source>
        <dbReference type="ARBA" id="ARBA00022989"/>
    </source>
</evidence>
<keyword evidence="7" id="KW-0460">Magnesium</keyword>
<feature type="transmembrane region" description="Helical" evidence="8">
    <location>
        <begin position="247"/>
        <end position="268"/>
    </location>
</feature>
<dbReference type="AlphaFoldDB" id="L8JRZ4"/>
<feature type="transmembrane region" description="Helical" evidence="8">
    <location>
        <begin position="161"/>
        <end position="180"/>
    </location>
</feature>
<evidence type="ECO:0000256" key="1">
    <source>
        <dbReference type="ARBA" id="ARBA00004651"/>
    </source>
</evidence>
<dbReference type="GO" id="GO:0044038">
    <property type="term" value="P:cell wall macromolecule biosynthetic process"/>
    <property type="evidence" value="ECO:0007669"/>
    <property type="project" value="TreeGrafter"/>
</dbReference>
<keyword evidence="5 8" id="KW-1133">Transmembrane helix</keyword>
<reference evidence="9 10" key="1">
    <citation type="submission" date="2012-12" db="EMBL/GenBank/DDBJ databases">
        <title>Genome assembly of Fulvivirga imtechensis AK7.</title>
        <authorList>
            <person name="Nupur N."/>
            <person name="Khatri I."/>
            <person name="Kumar R."/>
            <person name="Subramanian S."/>
            <person name="Pinnaka A."/>
        </authorList>
    </citation>
    <scope>NUCLEOTIDE SEQUENCE [LARGE SCALE GENOMIC DNA]</scope>
    <source>
        <strain evidence="9 10">AK7</strain>
    </source>
</reference>
<dbReference type="GO" id="GO:0016780">
    <property type="term" value="F:phosphotransferase activity, for other substituted phosphate groups"/>
    <property type="evidence" value="ECO:0007669"/>
    <property type="project" value="InterPro"/>
</dbReference>
<proteinExistence type="predicted"/>
<dbReference type="PATRIC" id="fig|1237149.3.peg.2872"/>
<accession>L8JRZ4</accession>
<feature type="transmembrane region" description="Helical" evidence="8">
    <location>
        <begin position="102"/>
        <end position="123"/>
    </location>
</feature>
<keyword evidence="7" id="KW-0479">Metal-binding</keyword>
<feature type="binding site" evidence="7">
    <location>
        <position position="153"/>
    </location>
    <ligand>
        <name>Mg(2+)</name>
        <dbReference type="ChEBI" id="CHEBI:18420"/>
    </ligand>
</feature>
<dbReference type="PANTHER" id="PTHR22926:SF3">
    <property type="entry name" value="UNDECAPRENYL-PHOSPHATE ALPHA-N-ACETYLGLUCOSAMINYL 1-PHOSPHATE TRANSFERASE"/>
    <property type="match status" value="1"/>
</dbReference>
<dbReference type="GO" id="GO:0009103">
    <property type="term" value="P:lipopolysaccharide biosynthetic process"/>
    <property type="evidence" value="ECO:0007669"/>
    <property type="project" value="TreeGrafter"/>
</dbReference>
<feature type="transmembrane region" description="Helical" evidence="8">
    <location>
        <begin position="216"/>
        <end position="235"/>
    </location>
</feature>
<name>L8JRZ4_9BACT</name>
<feature type="transmembrane region" description="Helical" evidence="8">
    <location>
        <begin position="74"/>
        <end position="90"/>
    </location>
</feature>
<dbReference type="STRING" id="1237149.C900_03113"/>
<keyword evidence="6 8" id="KW-0472">Membrane</keyword>
<dbReference type="Pfam" id="PF00953">
    <property type="entry name" value="Glycos_transf_4"/>
    <property type="match status" value="1"/>
</dbReference>
<evidence type="ECO:0000256" key="3">
    <source>
        <dbReference type="ARBA" id="ARBA00022679"/>
    </source>
</evidence>
<evidence type="ECO:0000256" key="2">
    <source>
        <dbReference type="ARBA" id="ARBA00022475"/>
    </source>
</evidence>
<dbReference type="InterPro" id="IPR000715">
    <property type="entry name" value="Glycosyl_transferase_4"/>
</dbReference>
<evidence type="ECO:0000313" key="9">
    <source>
        <dbReference type="EMBL" id="ELR70983.1"/>
    </source>
</evidence>
<evidence type="ECO:0000256" key="8">
    <source>
        <dbReference type="SAM" id="Phobius"/>
    </source>
</evidence>
<dbReference type="InterPro" id="IPR018480">
    <property type="entry name" value="PNAcMuramoyl-5peptid_Trfase_CS"/>
</dbReference>
<dbReference type="GO" id="GO:0071555">
    <property type="term" value="P:cell wall organization"/>
    <property type="evidence" value="ECO:0007669"/>
    <property type="project" value="TreeGrafter"/>
</dbReference>
<evidence type="ECO:0000256" key="6">
    <source>
        <dbReference type="ARBA" id="ARBA00023136"/>
    </source>
</evidence>
<organism evidence="9 10">
    <name type="scientific">Fulvivirga imtechensis AK7</name>
    <dbReference type="NCBI Taxonomy" id="1237149"/>
    <lineage>
        <taxon>Bacteria</taxon>
        <taxon>Pseudomonadati</taxon>
        <taxon>Bacteroidota</taxon>
        <taxon>Cytophagia</taxon>
        <taxon>Cytophagales</taxon>
        <taxon>Fulvivirgaceae</taxon>
        <taxon>Fulvivirga</taxon>
    </lineage>
</organism>
<dbReference type="GO" id="GO:0046872">
    <property type="term" value="F:metal ion binding"/>
    <property type="evidence" value="ECO:0007669"/>
    <property type="project" value="UniProtKB-KW"/>
</dbReference>
<feature type="binding site" evidence="7">
    <location>
        <position position="213"/>
    </location>
    <ligand>
        <name>Mg(2+)</name>
        <dbReference type="ChEBI" id="CHEBI:18420"/>
    </ligand>
</feature>
<dbReference type="OrthoDB" id="9783652at2"/>
<dbReference type="GO" id="GO:0005886">
    <property type="term" value="C:plasma membrane"/>
    <property type="evidence" value="ECO:0007669"/>
    <property type="project" value="UniProtKB-SubCell"/>
</dbReference>
<comment type="cofactor">
    <cofactor evidence="7">
        <name>Mg(2+)</name>
        <dbReference type="ChEBI" id="CHEBI:18420"/>
    </cofactor>
</comment>
<comment type="caution">
    <text evidence="9">The sequence shown here is derived from an EMBL/GenBank/DDBJ whole genome shotgun (WGS) entry which is preliminary data.</text>
</comment>
<dbReference type="CDD" id="cd06853">
    <property type="entry name" value="GT_WecA_like"/>
    <property type="match status" value="1"/>
</dbReference>
<protein>
    <submittedName>
        <fullName evidence="9">Undecaprenyl-phosphate N-acetylglucosaminyl 1-phosphate transferase</fullName>
    </submittedName>
</protein>
<feature type="transmembrane region" description="Helical" evidence="8">
    <location>
        <begin position="289"/>
        <end position="312"/>
    </location>
</feature>
<dbReference type="PROSITE" id="PS01348">
    <property type="entry name" value="MRAY_2"/>
    <property type="match status" value="1"/>
</dbReference>
<comment type="subcellular location">
    <subcellularLocation>
        <location evidence="1">Cell membrane</location>
        <topology evidence="1">Multi-pass membrane protein</topology>
    </subcellularLocation>
</comment>
<feature type="transmembrane region" description="Helical" evidence="8">
    <location>
        <begin position="324"/>
        <end position="345"/>
    </location>
</feature>
<dbReference type="PANTHER" id="PTHR22926">
    <property type="entry name" value="PHOSPHO-N-ACETYLMURAMOYL-PENTAPEPTIDE-TRANSFERASE"/>
    <property type="match status" value="1"/>
</dbReference>
<evidence type="ECO:0000313" key="10">
    <source>
        <dbReference type="Proteomes" id="UP000011135"/>
    </source>
</evidence>
<gene>
    <name evidence="9" type="ORF">C900_03113</name>
</gene>
<sequence length="351" mass="38770">MTSITLAIATSFIITFLVIPVIIKFSRKKKKMMDTPGRRKIHKKITPSLGGIAIFLGFFVSLVIWMPLDGFQDFKFILAGVSVIFVVGMRDDIIPLRPLYKLIGQLIAASMVVIFTSTGLKSFYGLFDIYELPEFVSYVLTVFTIIVITNSFNLIDGLDGLAGTIATIALSTFGIWFFLIGETLTAILALSMVGAVVAFLTFNWEPSKIFMGDTGALVIGFMFSVLAINFIDANYNLPVESPFRFKASITTAICIIIIPLFDTLRIFILRLSKRQSPFTPDKNHMHHALMRLGLTHSQTALSLGALNVGYIVLAIACSELGDALLLPLILILSIILSLTLDFLIIRKLNRS</sequence>
<dbReference type="RefSeq" id="WP_009580465.1">
    <property type="nucleotide sequence ID" value="NZ_AMZN01000046.1"/>
</dbReference>
<dbReference type="Proteomes" id="UP000011135">
    <property type="component" value="Unassembled WGS sequence"/>
</dbReference>
<dbReference type="eggNOG" id="COG0472">
    <property type="taxonomic scope" value="Bacteria"/>
</dbReference>
<dbReference type="EMBL" id="AMZN01000046">
    <property type="protein sequence ID" value="ELR70983.1"/>
    <property type="molecule type" value="Genomic_DNA"/>
</dbReference>
<keyword evidence="10" id="KW-1185">Reference proteome</keyword>
<keyword evidence="4 8" id="KW-0812">Transmembrane</keyword>
<keyword evidence="3 9" id="KW-0808">Transferase</keyword>
<feature type="transmembrane region" description="Helical" evidence="8">
    <location>
        <begin position="186"/>
        <end position="204"/>
    </location>
</feature>
<feature type="transmembrane region" description="Helical" evidence="8">
    <location>
        <begin position="45"/>
        <end position="68"/>
    </location>
</feature>
<evidence type="ECO:0000256" key="7">
    <source>
        <dbReference type="PIRSR" id="PIRSR600715-1"/>
    </source>
</evidence>
<feature type="transmembrane region" description="Helical" evidence="8">
    <location>
        <begin position="135"/>
        <end position="154"/>
    </location>
</feature>
<keyword evidence="2" id="KW-1003">Cell membrane</keyword>